<accession>A0ABS4XD52</accession>
<dbReference type="PANTHER" id="PTHR33055">
    <property type="entry name" value="TRANSPOSASE FOR INSERTION SEQUENCE ELEMENT IS1111A"/>
    <property type="match status" value="1"/>
</dbReference>
<name>A0ABS4XD52_9MICC</name>
<reference evidence="3 4" key="1">
    <citation type="submission" date="2021-03" db="EMBL/GenBank/DDBJ databases">
        <title>Sequencing the genomes of 1000 actinobacteria strains.</title>
        <authorList>
            <person name="Klenk H.-P."/>
        </authorList>
    </citation>
    <scope>NUCLEOTIDE SEQUENCE [LARGE SCALE GENOMIC DNA]</scope>
    <source>
        <strain evidence="3 4">DSM 15797</strain>
    </source>
</reference>
<dbReference type="Pfam" id="PF01548">
    <property type="entry name" value="DEDD_Tnp_IS110"/>
    <property type="match status" value="1"/>
</dbReference>
<keyword evidence="4" id="KW-1185">Reference proteome</keyword>
<evidence type="ECO:0000313" key="3">
    <source>
        <dbReference type="EMBL" id="MBP2386328.1"/>
    </source>
</evidence>
<dbReference type="Proteomes" id="UP001296993">
    <property type="component" value="Unassembled WGS sequence"/>
</dbReference>
<dbReference type="RefSeq" id="WP_209997240.1">
    <property type="nucleotide sequence ID" value="NZ_BAAAJY010000002.1"/>
</dbReference>
<proteinExistence type="predicted"/>
<gene>
    <name evidence="3" type="ORF">JOF47_001839</name>
</gene>
<evidence type="ECO:0000259" key="2">
    <source>
        <dbReference type="Pfam" id="PF01548"/>
    </source>
</evidence>
<dbReference type="InterPro" id="IPR047650">
    <property type="entry name" value="Transpos_IS110"/>
</dbReference>
<organism evidence="3 4">
    <name type="scientific">Paeniglutamicibacter kerguelensis</name>
    <dbReference type="NCBI Taxonomy" id="254788"/>
    <lineage>
        <taxon>Bacteria</taxon>
        <taxon>Bacillati</taxon>
        <taxon>Actinomycetota</taxon>
        <taxon>Actinomycetes</taxon>
        <taxon>Micrococcales</taxon>
        <taxon>Micrococcaceae</taxon>
        <taxon>Paeniglutamicibacter</taxon>
    </lineage>
</organism>
<dbReference type="EMBL" id="JAGIOF010000001">
    <property type="protein sequence ID" value="MBP2386328.1"/>
    <property type="molecule type" value="Genomic_DNA"/>
</dbReference>
<sequence>MSLSVVTAVGVEGTGSYGAELARVLADHGFTIREVNRPNRADRRLRGKSDPLDAYQAAESVPADRGTSTPKTRDGYVEALRVLRTARTSALKARTALLNQISGVLTSAADEVRAKYRGMTSESRVKVMAVSRPSGDPSDPVVATLLTLKRLGSRYRFLSEEIVETDAELSLIVSTHAPALLDVKGVGIVVASQLLVTFGSLKR</sequence>
<dbReference type="PANTHER" id="PTHR33055:SF3">
    <property type="entry name" value="PUTATIVE TRANSPOSASE FOR IS117-RELATED"/>
    <property type="match status" value="1"/>
</dbReference>
<protein>
    <submittedName>
        <fullName evidence="3">Transposase</fullName>
    </submittedName>
</protein>
<feature type="domain" description="Transposase IS110-like N-terminal" evidence="2">
    <location>
        <begin position="7"/>
        <end position="107"/>
    </location>
</feature>
<evidence type="ECO:0000313" key="4">
    <source>
        <dbReference type="Proteomes" id="UP001296993"/>
    </source>
</evidence>
<feature type="compositionally biased region" description="Basic and acidic residues" evidence="1">
    <location>
        <begin position="41"/>
        <end position="51"/>
    </location>
</feature>
<feature type="region of interest" description="Disordered" evidence="1">
    <location>
        <begin position="41"/>
        <end position="72"/>
    </location>
</feature>
<evidence type="ECO:0000256" key="1">
    <source>
        <dbReference type="SAM" id="MobiDB-lite"/>
    </source>
</evidence>
<dbReference type="InterPro" id="IPR002525">
    <property type="entry name" value="Transp_IS110-like_N"/>
</dbReference>
<comment type="caution">
    <text evidence="3">The sequence shown here is derived from an EMBL/GenBank/DDBJ whole genome shotgun (WGS) entry which is preliminary data.</text>
</comment>